<dbReference type="PANTHER" id="PTHR36214">
    <property type="match status" value="1"/>
</dbReference>
<dbReference type="SUPFAM" id="SSF51717">
    <property type="entry name" value="Dihydropteroate synthetase-like"/>
    <property type="match status" value="1"/>
</dbReference>
<evidence type="ECO:0000256" key="2">
    <source>
        <dbReference type="ARBA" id="ARBA00022723"/>
    </source>
</evidence>
<sequence>MGLSGIQIFKLTPKKNCKECGCPTCMAFSMKVAQGALEISKCPHMSEDALAQLSEATAPPMKTIKVGSGDNEFTLGGETVLFRHEKTFVSKTRYAVALCTCMDDAAIDAKLAAIPKVDYERISERMFVEMIYVNYEDGADKDRYVEIVKKAAALGRTLVLGCKDVEAAKAALAVCKDGKPVLNGADASNYAEMSAVATEAGVVLGVTGADLNELYDTVAALEKAGNKNLILDVGTKSIKEAYGNAVQIRRAALKDQDRIFGYPTLVNLAVLAHGDRNMQQALASLFTMKYGSIVVMEQLDYAEALPLFGLRQNVYTDPQKPMKVEPGIYALNGADENSLCLTTVDFALTYFVVSGELERSGVPCNLIISDAGGLSVLTAWAAGKLSSTSVAKYIQENVEDKVKCRKLIIPGKVAVLKGDIEAKLPGWEVIVAPLEAVQLVKFLKDMTA</sequence>
<reference evidence="6" key="1">
    <citation type="submission" date="2023-10" db="EMBL/GenBank/DDBJ databases">
        <title>Genome sequence of Blautia coccoides DSM 935.</title>
        <authorList>
            <person name="Boeer T."/>
            <person name="Bengelsdorf F.R."/>
            <person name="Daniel R."/>
            <person name="Poehlein A."/>
        </authorList>
    </citation>
    <scope>NUCLEOTIDE SEQUENCE [LARGE SCALE GENOMIC DNA]</scope>
    <source>
        <strain evidence="6">DSM 935</strain>
    </source>
</reference>
<keyword evidence="2" id="KW-0479">Metal-binding</keyword>
<accession>A0ABZ0UCG4</accession>
<dbReference type="PROSITE" id="PS51656">
    <property type="entry name" value="4FE4S"/>
    <property type="match status" value="1"/>
</dbReference>
<dbReference type="Proteomes" id="UP001325248">
    <property type="component" value="Chromosome"/>
</dbReference>
<protein>
    <submittedName>
        <fullName evidence="6">Corrinoid/iron-sulfur protein large subunit</fullName>
    </submittedName>
</protein>
<evidence type="ECO:0000313" key="6">
    <source>
        <dbReference type="EMBL" id="WPX74952.1"/>
    </source>
</evidence>
<dbReference type="InterPro" id="IPR016041">
    <property type="entry name" value="Ac-CoA_synth_d_su_TIM-brl"/>
</dbReference>
<evidence type="ECO:0000256" key="3">
    <source>
        <dbReference type="ARBA" id="ARBA00023004"/>
    </source>
</evidence>
<evidence type="ECO:0000256" key="4">
    <source>
        <dbReference type="ARBA" id="ARBA00023014"/>
    </source>
</evidence>
<evidence type="ECO:0000313" key="7">
    <source>
        <dbReference type="Proteomes" id="UP001325248"/>
    </source>
</evidence>
<keyword evidence="4" id="KW-0411">Iron-sulfur</keyword>
<dbReference type="InterPro" id="IPR011005">
    <property type="entry name" value="Dihydropteroate_synth-like_sf"/>
</dbReference>
<organism evidence="6 7">
    <name type="scientific">Blautia producta</name>
    <dbReference type="NCBI Taxonomy" id="33035"/>
    <lineage>
        <taxon>Bacteria</taxon>
        <taxon>Bacillati</taxon>
        <taxon>Bacillota</taxon>
        <taxon>Clostridia</taxon>
        <taxon>Lachnospirales</taxon>
        <taxon>Lachnospiraceae</taxon>
        <taxon>Blautia</taxon>
    </lineage>
</organism>
<dbReference type="Gene3D" id="3.20.20.20">
    <property type="entry name" value="Dihydropteroate synthase-like"/>
    <property type="match status" value="1"/>
</dbReference>
<gene>
    <name evidence="6" type="primary">acsC</name>
    <name evidence="6" type="ORF">BLCOC_33090</name>
</gene>
<keyword evidence="1" id="KW-0004">4Fe-4S</keyword>
<dbReference type="InterPro" id="IPR007202">
    <property type="entry name" value="4Fe-4S_dom"/>
</dbReference>
<dbReference type="Pfam" id="PF04060">
    <property type="entry name" value="FeS"/>
    <property type="match status" value="1"/>
</dbReference>
<evidence type="ECO:0000259" key="5">
    <source>
        <dbReference type="PROSITE" id="PS51656"/>
    </source>
</evidence>
<keyword evidence="3" id="KW-0408">Iron</keyword>
<feature type="domain" description="4Fe-4S" evidence="5">
    <location>
        <begin position="1"/>
        <end position="59"/>
    </location>
</feature>
<dbReference type="EMBL" id="CP136422">
    <property type="protein sequence ID" value="WPX74952.1"/>
    <property type="molecule type" value="Genomic_DNA"/>
</dbReference>
<dbReference type="NCBIfam" id="NF003195">
    <property type="entry name" value="PRK04165.1"/>
    <property type="match status" value="1"/>
</dbReference>
<dbReference type="InterPro" id="IPR051069">
    <property type="entry name" value="ACDS_complex_subunit"/>
</dbReference>
<dbReference type="PANTHER" id="PTHR36214:SF3">
    <property type="entry name" value="ACETYL-COA DECARBONYLASE_SYNTHASE COMPLEX SUBUNIT GAMMA"/>
    <property type="match status" value="1"/>
</dbReference>
<keyword evidence="7" id="KW-1185">Reference proteome</keyword>
<dbReference type="Gene3D" id="3.40.50.11600">
    <property type="match status" value="1"/>
</dbReference>
<name>A0ABZ0UCG4_9FIRM</name>
<dbReference type="Pfam" id="PF03599">
    <property type="entry name" value="CdhD"/>
    <property type="match status" value="1"/>
</dbReference>
<proteinExistence type="predicted"/>
<evidence type="ECO:0000256" key="1">
    <source>
        <dbReference type="ARBA" id="ARBA00022485"/>
    </source>
</evidence>